<keyword evidence="7" id="KW-0812">Transmembrane</keyword>
<feature type="binding site" evidence="5">
    <location>
        <position position="562"/>
    </location>
    <ligand>
        <name>FAD</name>
        <dbReference type="ChEBI" id="CHEBI:57692"/>
    </ligand>
</feature>
<feature type="binding site" evidence="5">
    <location>
        <position position="126"/>
    </location>
    <ligand>
        <name>FAD</name>
        <dbReference type="ChEBI" id="CHEBI:57692"/>
    </ligand>
</feature>
<protein>
    <recommendedName>
        <fullName evidence="8">Glucose-methanol-choline oxidoreductase N-terminal domain-containing protein</fullName>
    </recommendedName>
</protein>
<evidence type="ECO:0000256" key="7">
    <source>
        <dbReference type="SAM" id="Phobius"/>
    </source>
</evidence>
<evidence type="ECO:0000313" key="10">
    <source>
        <dbReference type="Proteomes" id="UP001566132"/>
    </source>
</evidence>
<dbReference type="PIRSF" id="PIRSF000137">
    <property type="entry name" value="Alcohol_oxidase"/>
    <property type="match status" value="1"/>
</dbReference>
<dbReference type="EMBL" id="JBDJPC010000004">
    <property type="protein sequence ID" value="KAL1505734.1"/>
    <property type="molecule type" value="Genomic_DNA"/>
</dbReference>
<feature type="domain" description="Glucose-methanol-choline oxidoreductase N-terminal" evidence="8">
    <location>
        <begin position="124"/>
        <end position="147"/>
    </location>
</feature>
<gene>
    <name evidence="9" type="ORF">ABEB36_005229</name>
</gene>
<evidence type="ECO:0000256" key="6">
    <source>
        <dbReference type="RuleBase" id="RU003968"/>
    </source>
</evidence>
<comment type="similarity">
    <text evidence="2 6">Belongs to the GMC oxidoreductase family.</text>
</comment>
<dbReference type="SUPFAM" id="SSF54373">
    <property type="entry name" value="FAD-linked reductases, C-terminal domain"/>
    <property type="match status" value="1"/>
</dbReference>
<evidence type="ECO:0000256" key="5">
    <source>
        <dbReference type="PIRSR" id="PIRSR000137-2"/>
    </source>
</evidence>
<dbReference type="InterPro" id="IPR012132">
    <property type="entry name" value="GMC_OxRdtase"/>
</dbReference>
<dbReference type="Pfam" id="PF00732">
    <property type="entry name" value="GMC_oxred_N"/>
    <property type="match status" value="1"/>
</dbReference>
<dbReference type="InterPro" id="IPR007867">
    <property type="entry name" value="GMC_OxRtase_C"/>
</dbReference>
<evidence type="ECO:0000256" key="2">
    <source>
        <dbReference type="ARBA" id="ARBA00010790"/>
    </source>
</evidence>
<dbReference type="SUPFAM" id="SSF51905">
    <property type="entry name" value="FAD/NAD(P)-binding domain"/>
    <property type="match status" value="1"/>
</dbReference>
<keyword evidence="7" id="KW-0472">Membrane</keyword>
<keyword evidence="4 5" id="KW-0274">FAD</keyword>
<evidence type="ECO:0000256" key="1">
    <source>
        <dbReference type="ARBA" id="ARBA00001974"/>
    </source>
</evidence>
<keyword evidence="7" id="KW-1133">Transmembrane helix</keyword>
<feature type="binding site" evidence="5">
    <location>
        <position position="253"/>
    </location>
    <ligand>
        <name>FAD</name>
        <dbReference type="ChEBI" id="CHEBI:57692"/>
    </ligand>
</feature>
<keyword evidence="3 6" id="KW-0285">Flavoprotein</keyword>
<comment type="cofactor">
    <cofactor evidence="1 5">
        <name>FAD</name>
        <dbReference type="ChEBI" id="CHEBI:57692"/>
    </cofactor>
</comment>
<dbReference type="Pfam" id="PF05199">
    <property type="entry name" value="GMC_oxred_C"/>
    <property type="match status" value="1"/>
</dbReference>
<comment type="caution">
    <text evidence="9">The sequence shown here is derived from an EMBL/GenBank/DDBJ whole genome shotgun (WGS) entry which is preliminary data.</text>
</comment>
<dbReference type="Proteomes" id="UP001566132">
    <property type="component" value="Unassembled WGS sequence"/>
</dbReference>
<evidence type="ECO:0000256" key="3">
    <source>
        <dbReference type="ARBA" id="ARBA00022630"/>
    </source>
</evidence>
<dbReference type="InterPro" id="IPR000172">
    <property type="entry name" value="GMC_OxRdtase_N"/>
</dbReference>
<dbReference type="PANTHER" id="PTHR11552:SF147">
    <property type="entry name" value="CHOLINE DEHYDROGENASE, MITOCHONDRIAL"/>
    <property type="match status" value="1"/>
</dbReference>
<accession>A0ABD1EXH1</accession>
<proteinExistence type="inferred from homology"/>
<organism evidence="9 10">
    <name type="scientific">Hypothenemus hampei</name>
    <name type="common">Coffee berry borer</name>
    <dbReference type="NCBI Taxonomy" id="57062"/>
    <lineage>
        <taxon>Eukaryota</taxon>
        <taxon>Metazoa</taxon>
        <taxon>Ecdysozoa</taxon>
        <taxon>Arthropoda</taxon>
        <taxon>Hexapoda</taxon>
        <taxon>Insecta</taxon>
        <taxon>Pterygota</taxon>
        <taxon>Neoptera</taxon>
        <taxon>Endopterygota</taxon>
        <taxon>Coleoptera</taxon>
        <taxon>Polyphaga</taxon>
        <taxon>Cucujiformia</taxon>
        <taxon>Curculionidae</taxon>
        <taxon>Scolytinae</taxon>
        <taxon>Hypothenemus</taxon>
    </lineage>
</organism>
<evidence type="ECO:0000313" key="9">
    <source>
        <dbReference type="EMBL" id="KAL1505734.1"/>
    </source>
</evidence>
<name>A0ABD1EXH1_HYPHA</name>
<evidence type="ECO:0000259" key="8">
    <source>
        <dbReference type="PROSITE" id="PS00623"/>
    </source>
</evidence>
<dbReference type="AlphaFoldDB" id="A0ABD1EXH1"/>
<dbReference type="InterPro" id="IPR036188">
    <property type="entry name" value="FAD/NAD-bd_sf"/>
</dbReference>
<sequence length="615" mass="69660">MFLAQYFFIFLYILSIFFFGSILKICVYLSDFSSIFFHEDYRQEFDYIIVGGGSAGSIIAQQLSQDSKDTVLLLEAGKNTIDFLHIPSFGLLLQGTPFDWSYRTVSQQNSCLGLIQNKSIWPMGKVLGGTSMLNNMLYVRGHKQDFDLWFIDKKDYRYSDILMYFKELENFQQEMKYGKPVFISNLTFTTWLPSVILKAARSLGFNIIDENLNSNLGFNMPKANLYKGSRWTAATNLRNTKNSNLFIKTSSFVEKVLLKSNFEAKGVKYNFLGKKRYSFARKAVILSAGVIGTPKILMLSGFGPKHHLETLNIPVAKDLPVGNNLQDHITTGFDLVLLSKALNLGLNNMLSPFSALEYFVNGTGPWTTTGCEAMGFSHIQNTLNELHRPDLQFMVMPLGIGEDKGYYLRKLFGISDSLWSDYFSKIQNKTITILPILLHPKSVGTVRLQTKDPFDQPLIDPQYLSHKEDVNVLIKGIEIIKALVETKEFRSIGAKFNKEIFPGCENHPFDSKEYWECYIRHLTITSYHPIGTCKMGNNDDHSTVVNFNFQVKGTNKLYIADGSVLPSLPTGNPNAAIMLIAKMAADTIKKQQYLSLKRCRAVDIFTLNINKIQSS</sequence>
<dbReference type="Gene3D" id="3.50.50.60">
    <property type="entry name" value="FAD/NAD(P)-binding domain"/>
    <property type="match status" value="1"/>
</dbReference>
<keyword evidence="10" id="KW-1185">Reference proteome</keyword>
<evidence type="ECO:0000256" key="4">
    <source>
        <dbReference type="ARBA" id="ARBA00022827"/>
    </source>
</evidence>
<dbReference type="Gene3D" id="3.30.560.10">
    <property type="entry name" value="Glucose Oxidase, domain 3"/>
    <property type="match status" value="1"/>
</dbReference>
<feature type="binding site" evidence="5">
    <location>
        <position position="130"/>
    </location>
    <ligand>
        <name>FAD</name>
        <dbReference type="ChEBI" id="CHEBI:57692"/>
    </ligand>
</feature>
<reference evidence="9 10" key="1">
    <citation type="submission" date="2024-05" db="EMBL/GenBank/DDBJ databases">
        <title>Genetic variation in Jamaican populations of the coffee berry borer (Hypothenemus hampei).</title>
        <authorList>
            <person name="Errbii M."/>
            <person name="Myrie A."/>
        </authorList>
    </citation>
    <scope>NUCLEOTIDE SEQUENCE [LARGE SCALE GENOMIC DNA]</scope>
    <source>
        <strain evidence="9">JA-Hopewell-2020-01-JO</strain>
        <tissue evidence="9">Whole body</tissue>
    </source>
</reference>
<dbReference type="PROSITE" id="PS00623">
    <property type="entry name" value="GMC_OXRED_1"/>
    <property type="match status" value="1"/>
</dbReference>
<feature type="transmembrane region" description="Helical" evidence="7">
    <location>
        <begin position="6"/>
        <end position="29"/>
    </location>
</feature>
<dbReference type="PANTHER" id="PTHR11552">
    <property type="entry name" value="GLUCOSE-METHANOL-CHOLINE GMC OXIDOREDUCTASE"/>
    <property type="match status" value="1"/>
</dbReference>